<keyword evidence="1" id="KW-0677">Repeat</keyword>
<dbReference type="InterPro" id="IPR002885">
    <property type="entry name" value="PPR_rpt"/>
</dbReference>
<dbReference type="GO" id="GO:0009451">
    <property type="term" value="P:RNA modification"/>
    <property type="evidence" value="ECO:0007669"/>
    <property type="project" value="InterPro"/>
</dbReference>
<gene>
    <name evidence="2" type="ORF">MUK42_31588</name>
</gene>
<evidence type="ECO:0000313" key="3">
    <source>
        <dbReference type="Proteomes" id="UP001055439"/>
    </source>
</evidence>
<dbReference type="OrthoDB" id="786031at2759"/>
<dbReference type="Proteomes" id="UP001055439">
    <property type="component" value="Chromosome 4"/>
</dbReference>
<keyword evidence="3" id="KW-1185">Reference proteome</keyword>
<accession>A0A9E7JYN0</accession>
<dbReference type="EMBL" id="CP097506">
    <property type="protein sequence ID" value="URD99587.1"/>
    <property type="molecule type" value="Genomic_DNA"/>
</dbReference>
<organism evidence="2 3">
    <name type="scientific">Musa troglodytarum</name>
    <name type="common">fe'i banana</name>
    <dbReference type="NCBI Taxonomy" id="320322"/>
    <lineage>
        <taxon>Eukaryota</taxon>
        <taxon>Viridiplantae</taxon>
        <taxon>Streptophyta</taxon>
        <taxon>Embryophyta</taxon>
        <taxon>Tracheophyta</taxon>
        <taxon>Spermatophyta</taxon>
        <taxon>Magnoliopsida</taxon>
        <taxon>Liliopsida</taxon>
        <taxon>Zingiberales</taxon>
        <taxon>Musaceae</taxon>
        <taxon>Musa</taxon>
    </lineage>
</organism>
<dbReference type="AlphaFoldDB" id="A0A9E7JYN0"/>
<dbReference type="InterPro" id="IPR046960">
    <property type="entry name" value="PPR_At4g14850-like_plant"/>
</dbReference>
<dbReference type="PANTHER" id="PTHR47926">
    <property type="entry name" value="PENTATRICOPEPTIDE REPEAT-CONTAINING PROTEIN"/>
    <property type="match status" value="1"/>
</dbReference>
<evidence type="ECO:0000313" key="2">
    <source>
        <dbReference type="EMBL" id="URD99587.1"/>
    </source>
</evidence>
<dbReference type="Pfam" id="PF01535">
    <property type="entry name" value="PPR"/>
    <property type="match status" value="2"/>
</dbReference>
<proteinExistence type="predicted"/>
<dbReference type="Gene3D" id="1.25.40.10">
    <property type="entry name" value="Tetratricopeptide repeat domain"/>
    <property type="match status" value="2"/>
</dbReference>
<name>A0A9E7JYN0_9LILI</name>
<dbReference type="NCBIfam" id="TIGR00756">
    <property type="entry name" value="PPR"/>
    <property type="match status" value="2"/>
</dbReference>
<dbReference type="Pfam" id="PF13041">
    <property type="entry name" value="PPR_2"/>
    <property type="match status" value="1"/>
</dbReference>
<protein>
    <submittedName>
        <fullName evidence="2">Pentatricopeptide repeat-containing protein</fullName>
    </submittedName>
</protein>
<evidence type="ECO:0000256" key="1">
    <source>
        <dbReference type="ARBA" id="ARBA00022737"/>
    </source>
</evidence>
<dbReference type="GO" id="GO:0003723">
    <property type="term" value="F:RNA binding"/>
    <property type="evidence" value="ECO:0007669"/>
    <property type="project" value="InterPro"/>
</dbReference>
<dbReference type="InterPro" id="IPR011990">
    <property type="entry name" value="TPR-like_helical_dom_sf"/>
</dbReference>
<reference evidence="2" key="1">
    <citation type="submission" date="2022-05" db="EMBL/GenBank/DDBJ databases">
        <title>The Musa troglodytarum L. genome provides insights into the mechanism of non-climacteric behaviour and enrichment of carotenoids.</title>
        <authorList>
            <person name="Wang J."/>
        </authorList>
    </citation>
    <scope>NUCLEOTIDE SEQUENCE</scope>
    <source>
        <tissue evidence="2">Leaf</tissue>
    </source>
</reference>
<sequence>MLRPVVASMATLQPFSSHHPLLLLLLLSCKTLDRIEKAHAKLITAVLFLHPFPPSKLLLSSSPPPSAAVTAPPPLSFADLVFCHYPSPPLFSYNTVIKAHSSPASLLLRDSSAPAPNHYTFAFLLAACGTRGLGLAEAEQVRVHALKRGLETNVFVSNVVVRVYGSFGSVHGAQRVFDGKARRDLFSWNSLIGGYVGCGDVDRARKLFDEMPEKGCCLLECYYCGICAGCFLEAMELFREMQRADGFTCSRRKSVKMNDRLLALLIDVYAKRGERESARNAFNAEGSPKCTTRPWNAMLSGFAIHGKSDDAVKLFERMKALNIPPDKVTFVSLLNASSHGRLVDPQRIGATKVFHDRIEVIETSAFTSKG</sequence>